<dbReference type="CDD" id="cd01040">
    <property type="entry name" value="Mb-like"/>
    <property type="match status" value="1"/>
</dbReference>
<keyword evidence="2" id="KW-0479">Metal-binding</keyword>
<keyword evidence="1" id="KW-0349">Heme</keyword>
<dbReference type="InterPro" id="IPR044399">
    <property type="entry name" value="Mb-like_M"/>
</dbReference>
<dbReference type="PANTHER" id="PTHR46458:SF11">
    <property type="entry name" value="GLOBIN-LIKE PROTEIN 9"/>
    <property type="match status" value="1"/>
</dbReference>
<dbReference type="SMR" id="A0A3B1DQ87"/>
<dbReference type="EMBL" id="BX284602">
    <property type="protein sequence ID" value="VAY52120.1"/>
    <property type="molecule type" value="Genomic_DNA"/>
</dbReference>
<dbReference type="AGR" id="WB:WBGene00016184"/>
<dbReference type="AlphaFoldDB" id="A0A3B1DQ87"/>
<evidence type="ECO:0000313" key="5">
    <source>
        <dbReference type="EMBL" id="VAY52120.1"/>
    </source>
</evidence>
<evidence type="ECO:0000259" key="4">
    <source>
        <dbReference type="PROSITE" id="PS01033"/>
    </source>
</evidence>
<evidence type="ECO:0000256" key="1">
    <source>
        <dbReference type="ARBA" id="ARBA00022617"/>
    </source>
</evidence>
<dbReference type="RefSeq" id="NP_001370991.1">
    <property type="nucleotide sequence ID" value="NM_001383889.1"/>
</dbReference>
<sequence length="137" mass="15797">MEVHIKLTTKFFDELLVSLDDETEFVNKIRGIGSAHAILAKGSNFSSDIWERLGEIAMERVCSHEVVTKTREASRAWRTLIAILIDELRGGFEGELRQHRKSSSTDQIEMGKMEDEEELHAKLQQLRMDYNQTLPYT</sequence>
<dbReference type="PANTHER" id="PTHR46458">
    <property type="entry name" value="BLR2807 PROTEIN"/>
    <property type="match status" value="1"/>
</dbReference>
<dbReference type="InterPro" id="IPR000971">
    <property type="entry name" value="Globin"/>
</dbReference>
<dbReference type="GO" id="GO:0020037">
    <property type="term" value="F:heme binding"/>
    <property type="evidence" value="ECO:0007669"/>
    <property type="project" value="InterPro"/>
</dbReference>
<evidence type="ECO:0000313" key="6">
    <source>
        <dbReference type="Proteomes" id="UP000001940"/>
    </source>
</evidence>
<feature type="domain" description="Globin" evidence="4">
    <location>
        <begin position="1"/>
        <end position="93"/>
    </location>
</feature>
<keyword evidence="3" id="KW-0408">Iron</keyword>
<reference evidence="5 6" key="1">
    <citation type="journal article" date="1998" name="Science">
        <title>Genome sequence of the nematode C. elegans: a platform for investigating biology.</title>
        <authorList>
            <consortium name="The C. elegans sequencing consortium"/>
            <person name="Sulson J.E."/>
            <person name="Waterston R."/>
        </authorList>
    </citation>
    <scope>NUCLEOTIDE SEQUENCE [LARGE SCALE GENOMIC DNA]</scope>
    <source>
        <strain evidence="5 6">Bristol N2</strain>
    </source>
</reference>
<dbReference type="ExpressionAtlas" id="A0A3B1DQ87">
    <property type="expression patterns" value="baseline"/>
</dbReference>
<accession>A0A3B1DQ87</accession>
<organism evidence="5 6">
    <name type="scientific">Caenorhabditis elegans</name>
    <dbReference type="NCBI Taxonomy" id="6239"/>
    <lineage>
        <taxon>Eukaryota</taxon>
        <taxon>Metazoa</taxon>
        <taxon>Ecdysozoa</taxon>
        <taxon>Nematoda</taxon>
        <taxon>Chromadorea</taxon>
        <taxon>Rhabditida</taxon>
        <taxon>Rhabditina</taxon>
        <taxon>Rhabditomorpha</taxon>
        <taxon>Rhabditoidea</taxon>
        <taxon>Rhabditidae</taxon>
        <taxon>Peloderinae</taxon>
        <taxon>Caenorhabditis</taxon>
    </lineage>
</organism>
<dbReference type="GO" id="GO:0046872">
    <property type="term" value="F:metal ion binding"/>
    <property type="evidence" value="ECO:0007669"/>
    <property type="project" value="UniProtKB-KW"/>
</dbReference>
<dbReference type="Gene3D" id="1.10.490.10">
    <property type="entry name" value="Globins"/>
    <property type="match status" value="1"/>
</dbReference>
<dbReference type="SUPFAM" id="SSF46458">
    <property type="entry name" value="Globin-like"/>
    <property type="match status" value="1"/>
</dbReference>
<protein>
    <submittedName>
        <fullName evidence="5">GLOBIN domain-containing protein</fullName>
    </submittedName>
</protein>
<dbReference type="InterPro" id="IPR009050">
    <property type="entry name" value="Globin-like_sf"/>
</dbReference>
<dbReference type="GeneID" id="182985"/>
<dbReference type="GO" id="GO:0019825">
    <property type="term" value="F:oxygen binding"/>
    <property type="evidence" value="ECO:0007669"/>
    <property type="project" value="InterPro"/>
</dbReference>
<evidence type="ECO:0000256" key="2">
    <source>
        <dbReference type="ARBA" id="ARBA00022723"/>
    </source>
</evidence>
<gene>
    <name evidence="5 7" type="primary">glb-9</name>
    <name evidence="7" type="ORF">C28F5.2</name>
    <name evidence="5" type="ORF">CELE_C28F5.2</name>
</gene>
<dbReference type="Bgee" id="WBGene00016184">
    <property type="expression patterns" value="Expressed in larva and 3 other cell types or tissues"/>
</dbReference>
<dbReference type="WormBase" id="C28F5.2c">
    <property type="protein sequence ID" value="CE52715"/>
    <property type="gene ID" value="WBGene00016184"/>
    <property type="gene designation" value="glb-9"/>
</dbReference>
<evidence type="ECO:0000256" key="3">
    <source>
        <dbReference type="ARBA" id="ARBA00023004"/>
    </source>
</evidence>
<name>A0A3B1DQ87_CAEEL</name>
<dbReference type="CTD" id="182985"/>
<dbReference type="Proteomes" id="UP000001940">
    <property type="component" value="Chromosome II"/>
</dbReference>
<dbReference type="InterPro" id="IPR012292">
    <property type="entry name" value="Globin/Proto"/>
</dbReference>
<dbReference type="OrthoDB" id="5848155at2759"/>
<dbReference type="PROSITE" id="PS01033">
    <property type="entry name" value="GLOBIN"/>
    <property type="match status" value="1"/>
</dbReference>
<keyword evidence="6" id="KW-1185">Reference proteome</keyword>
<dbReference type="InterPro" id="IPR050532">
    <property type="entry name" value="Globin-like_OT"/>
</dbReference>
<evidence type="ECO:0000313" key="7">
    <source>
        <dbReference type="WormBase" id="C28F5.2c"/>
    </source>
</evidence>
<proteinExistence type="predicted"/>